<dbReference type="Proteomes" id="UP000254794">
    <property type="component" value="Unassembled WGS sequence"/>
</dbReference>
<keyword evidence="10" id="KW-1185">Reference proteome</keyword>
<evidence type="ECO:0000256" key="5">
    <source>
        <dbReference type="ARBA" id="ARBA00022777"/>
    </source>
</evidence>
<keyword evidence="3 9" id="KW-0808">Transferase</keyword>
<sequence>MSVKKVSTGIAGLDKILHGGYLADKPTLLKGNPGSGKTIFTLFFAHAQLAAGKKVLYVSCDEKPAEILVHMDNFNLQGTKFKAKNKLIILDFTPELDEVVGEFDLNVLLLRISQARKKAGADILIIDSLHSLFLGLTHDNNLPAEILKLFQWASHEKLTLLTTMAGHIDICRTKFYEEYIVDCIIELKQKVTNNLMTRYLRVLKLRGSSHGTNEYPFAIVYSGISLIPITETRLETKITKKYLSTGIQGLDKMLGNKGYQKGSSIMISGKSGTAKSIFAALFAQSAALQGQKVLYVSFEESPADLVSHFSSINLHLKRFIKTKKLTIISKRSVEMGLEDHIISLVELANREQFDVLILDPISALLDLGSLADVKFLFIRFISYLAASNKTLLLTELIPEYAGEKSVLGLSSLTTTWLHLTQIASNAEFNRMLYIAKSRGLKTSNQIKEFVITDQGITIEDPYIHDKEMVFGSQKEACILKDKQAEFMRNQEIQYLTDELIALEETLKLQRKINELRSLTRKNAILHKKSNLLKENEQRKEHQNTNKMLRDE</sequence>
<feature type="region of interest" description="Disordered" evidence="7">
    <location>
        <begin position="531"/>
        <end position="551"/>
    </location>
</feature>
<evidence type="ECO:0000256" key="3">
    <source>
        <dbReference type="ARBA" id="ARBA00022679"/>
    </source>
</evidence>
<dbReference type="Pfam" id="PF06745">
    <property type="entry name" value="ATPase"/>
    <property type="match status" value="2"/>
</dbReference>
<keyword evidence="6" id="KW-0378">Hydrolase</keyword>
<reference evidence="9 10" key="1">
    <citation type="submission" date="2018-06" db="EMBL/GenBank/DDBJ databases">
        <authorList>
            <consortium name="Pathogen Informatics"/>
            <person name="Doyle S."/>
        </authorList>
    </citation>
    <scope>NUCLEOTIDE SEQUENCE [LARGE SCALE GENOMIC DNA]</scope>
    <source>
        <strain evidence="9 10">NCTC13316</strain>
    </source>
</reference>
<dbReference type="PROSITE" id="PS51146">
    <property type="entry name" value="KAIC"/>
    <property type="match status" value="2"/>
</dbReference>
<keyword evidence="2" id="KW-0597">Phosphoprotein</keyword>
<evidence type="ECO:0000313" key="10">
    <source>
        <dbReference type="Proteomes" id="UP000254794"/>
    </source>
</evidence>
<name>A0A378JJQ0_9GAMM</name>
<dbReference type="InterPro" id="IPR010624">
    <property type="entry name" value="KaiC_dom"/>
</dbReference>
<proteinExistence type="predicted"/>
<dbReference type="GO" id="GO:0016787">
    <property type="term" value="F:hydrolase activity"/>
    <property type="evidence" value="ECO:0007669"/>
    <property type="project" value="UniProtKB-KW"/>
</dbReference>
<feature type="domain" description="KaiC" evidence="8">
    <location>
        <begin position="241"/>
        <end position="472"/>
    </location>
</feature>
<dbReference type="NCBIfam" id="NF006799">
    <property type="entry name" value="PRK09302.1"/>
    <property type="match status" value="1"/>
</dbReference>
<dbReference type="Gene3D" id="3.40.50.300">
    <property type="entry name" value="P-loop containing nucleotide triphosphate hydrolases"/>
    <property type="match status" value="2"/>
</dbReference>
<evidence type="ECO:0000256" key="4">
    <source>
        <dbReference type="ARBA" id="ARBA00022737"/>
    </source>
</evidence>
<dbReference type="InterPro" id="IPR014774">
    <property type="entry name" value="KaiC-like_dom"/>
</dbReference>
<gene>
    <name evidence="9" type="primary">kaiC</name>
    <name evidence="9" type="ORF">NCTC13316_00481</name>
</gene>
<dbReference type="InterPro" id="IPR051347">
    <property type="entry name" value="Circadian_clock_KaiC-rel"/>
</dbReference>
<evidence type="ECO:0000256" key="1">
    <source>
        <dbReference type="ARBA" id="ARBA00012513"/>
    </source>
</evidence>
<feature type="domain" description="KaiC" evidence="8">
    <location>
        <begin position="4"/>
        <end position="240"/>
    </location>
</feature>
<dbReference type="RefSeq" id="WP_115330121.1">
    <property type="nucleotide sequence ID" value="NZ_CAAAHP010000004.1"/>
</dbReference>
<dbReference type="EC" id="2.7.11.1" evidence="1"/>
<evidence type="ECO:0000256" key="6">
    <source>
        <dbReference type="ARBA" id="ARBA00022801"/>
    </source>
</evidence>
<organism evidence="9 10">
    <name type="scientific">Legionella busanensis</name>
    <dbReference type="NCBI Taxonomy" id="190655"/>
    <lineage>
        <taxon>Bacteria</taxon>
        <taxon>Pseudomonadati</taxon>
        <taxon>Pseudomonadota</taxon>
        <taxon>Gammaproteobacteria</taxon>
        <taxon>Legionellales</taxon>
        <taxon>Legionellaceae</taxon>
        <taxon>Legionella</taxon>
    </lineage>
</organism>
<dbReference type="PIRSF" id="PIRSF039117">
    <property type="entry name" value="KaiC"/>
    <property type="match status" value="1"/>
</dbReference>
<dbReference type="InterPro" id="IPR030665">
    <property type="entry name" value="KaiC"/>
</dbReference>
<dbReference type="EMBL" id="UGOD01000001">
    <property type="protein sequence ID" value="STX50400.1"/>
    <property type="molecule type" value="Genomic_DNA"/>
</dbReference>
<dbReference type="GO" id="GO:0005524">
    <property type="term" value="F:ATP binding"/>
    <property type="evidence" value="ECO:0007669"/>
    <property type="project" value="InterPro"/>
</dbReference>
<evidence type="ECO:0000259" key="8">
    <source>
        <dbReference type="PROSITE" id="PS51146"/>
    </source>
</evidence>
<accession>A0A378JJQ0</accession>
<evidence type="ECO:0000256" key="7">
    <source>
        <dbReference type="SAM" id="MobiDB-lite"/>
    </source>
</evidence>
<dbReference type="PANTHER" id="PTHR42926:SF1">
    <property type="entry name" value="CIRCADIAN CLOCK OSCILLATOR PROTEIN KAIC 1"/>
    <property type="match status" value="1"/>
</dbReference>
<keyword evidence="5" id="KW-0418">Kinase</keyword>
<dbReference type="PANTHER" id="PTHR42926">
    <property type="match status" value="1"/>
</dbReference>
<dbReference type="OrthoDB" id="9783783at2"/>
<dbReference type="SMART" id="SM00382">
    <property type="entry name" value="AAA"/>
    <property type="match status" value="2"/>
</dbReference>
<dbReference type="InterPro" id="IPR003593">
    <property type="entry name" value="AAA+_ATPase"/>
</dbReference>
<dbReference type="AlphaFoldDB" id="A0A378JJQ0"/>
<dbReference type="GO" id="GO:0004674">
    <property type="term" value="F:protein serine/threonine kinase activity"/>
    <property type="evidence" value="ECO:0007669"/>
    <property type="project" value="UniProtKB-EC"/>
</dbReference>
<evidence type="ECO:0000256" key="2">
    <source>
        <dbReference type="ARBA" id="ARBA00022553"/>
    </source>
</evidence>
<protein>
    <recommendedName>
        <fullName evidence="1">non-specific serine/threonine protein kinase</fullName>
        <ecNumber evidence="1">2.7.11.1</ecNumber>
    </recommendedName>
</protein>
<dbReference type="InterPro" id="IPR027417">
    <property type="entry name" value="P-loop_NTPase"/>
</dbReference>
<dbReference type="SUPFAM" id="SSF52540">
    <property type="entry name" value="P-loop containing nucleoside triphosphate hydrolases"/>
    <property type="match status" value="2"/>
</dbReference>
<keyword evidence="4" id="KW-0677">Repeat</keyword>
<evidence type="ECO:0000313" key="9">
    <source>
        <dbReference type="EMBL" id="STX50400.1"/>
    </source>
</evidence>